<reference evidence="1 2" key="1">
    <citation type="journal article" date="2021" name="Front. Genet.">
        <title>Chromosome-Level Genome Assembly Reveals Significant Gene Expansion in the Toll and IMD Signaling Pathways of Dendrolimus kikuchii.</title>
        <authorList>
            <person name="Zhou J."/>
            <person name="Wu P."/>
            <person name="Xiong Z."/>
            <person name="Liu N."/>
            <person name="Zhao N."/>
            <person name="Ji M."/>
            <person name="Qiu Y."/>
            <person name="Yang B."/>
        </authorList>
    </citation>
    <scope>NUCLEOTIDE SEQUENCE [LARGE SCALE GENOMIC DNA]</scope>
    <source>
        <strain evidence="1">Ann1</strain>
    </source>
</reference>
<accession>A0ACC1D0P9</accession>
<dbReference type="EMBL" id="CM034398">
    <property type="protein sequence ID" value="KAJ0177411.1"/>
    <property type="molecule type" value="Genomic_DNA"/>
</dbReference>
<dbReference type="Proteomes" id="UP000824533">
    <property type="component" value="Linkage Group LG12"/>
</dbReference>
<evidence type="ECO:0000313" key="1">
    <source>
        <dbReference type="EMBL" id="KAJ0177411.1"/>
    </source>
</evidence>
<protein>
    <submittedName>
        <fullName evidence="1">Uncharacterized protein</fullName>
    </submittedName>
</protein>
<comment type="caution">
    <text evidence="1">The sequence shown here is derived from an EMBL/GenBank/DDBJ whole genome shotgun (WGS) entry which is preliminary data.</text>
</comment>
<gene>
    <name evidence="1" type="ORF">K1T71_007420</name>
</gene>
<proteinExistence type="predicted"/>
<organism evidence="1 2">
    <name type="scientific">Dendrolimus kikuchii</name>
    <dbReference type="NCBI Taxonomy" id="765133"/>
    <lineage>
        <taxon>Eukaryota</taxon>
        <taxon>Metazoa</taxon>
        <taxon>Ecdysozoa</taxon>
        <taxon>Arthropoda</taxon>
        <taxon>Hexapoda</taxon>
        <taxon>Insecta</taxon>
        <taxon>Pterygota</taxon>
        <taxon>Neoptera</taxon>
        <taxon>Endopterygota</taxon>
        <taxon>Lepidoptera</taxon>
        <taxon>Glossata</taxon>
        <taxon>Ditrysia</taxon>
        <taxon>Bombycoidea</taxon>
        <taxon>Lasiocampidae</taxon>
        <taxon>Dendrolimus</taxon>
    </lineage>
</organism>
<name>A0ACC1D0P9_9NEOP</name>
<keyword evidence="2" id="KW-1185">Reference proteome</keyword>
<evidence type="ECO:0000313" key="2">
    <source>
        <dbReference type="Proteomes" id="UP000824533"/>
    </source>
</evidence>
<sequence length="316" mass="35792">MPRRKAKAIASTEKGSKKTKNLNEDIEIKEELQNSEEIVNENEIGYSKVPDLNKFKFEKKANVKIEYDKDSPPKEEGKGLWEPPKWRDFLLNLRTMRANNDAPVDTMGCDKSLDDQAAPEVFRYQSLISLMLSSQTKDQVTFAAMERLRARGLTIDNVLQMSDEELGQLIYPVGFWKTKVKYIKKTTQTLKDQYNGDIPDSVEKLCKLTGVGPKMAHICMKVAWNKVTGIGVDTHVHRISNRIGWVKKPTGTPEETRKALESWLPHDLWSEVNNLMVGFGQTICLPVGPMCHECLNNDICPSSGKGRSPKKSPKKK</sequence>